<dbReference type="InterPro" id="IPR033263">
    <property type="entry name" value="RNF180"/>
</dbReference>
<evidence type="ECO:0000313" key="1">
    <source>
        <dbReference type="EMBL" id="KAG8229043.1"/>
    </source>
</evidence>
<reference evidence="1" key="2">
    <citation type="submission" date="2017-10" db="EMBL/GenBank/DDBJ databases">
        <title>Ladona fulva Genome sequencing and assembly.</title>
        <authorList>
            <person name="Murali S."/>
            <person name="Richards S."/>
            <person name="Bandaranaike D."/>
            <person name="Bellair M."/>
            <person name="Blankenburg K."/>
            <person name="Chao H."/>
            <person name="Dinh H."/>
            <person name="Doddapaneni H."/>
            <person name="Dugan-Rocha S."/>
            <person name="Elkadiri S."/>
            <person name="Gnanaolivu R."/>
            <person name="Hernandez B."/>
            <person name="Skinner E."/>
            <person name="Javaid M."/>
            <person name="Lee S."/>
            <person name="Li M."/>
            <person name="Ming W."/>
            <person name="Munidasa M."/>
            <person name="Muniz J."/>
            <person name="Nguyen L."/>
            <person name="Hughes D."/>
            <person name="Osuji N."/>
            <person name="Pu L.-L."/>
            <person name="Puazo M."/>
            <person name="Qu C."/>
            <person name="Quiroz J."/>
            <person name="Raj R."/>
            <person name="Weissenberger G."/>
            <person name="Xin Y."/>
            <person name="Zou X."/>
            <person name="Han Y."/>
            <person name="Worley K."/>
            <person name="Muzny D."/>
            <person name="Gibbs R."/>
        </authorList>
    </citation>
    <scope>NUCLEOTIDE SEQUENCE</scope>
    <source>
        <strain evidence="1">Sampled in the wild</strain>
    </source>
</reference>
<dbReference type="GO" id="GO:0031624">
    <property type="term" value="F:ubiquitin conjugating enzyme binding"/>
    <property type="evidence" value="ECO:0007669"/>
    <property type="project" value="TreeGrafter"/>
</dbReference>
<dbReference type="EMBL" id="KZ308407">
    <property type="protein sequence ID" value="KAG8229043.1"/>
    <property type="molecule type" value="Genomic_DNA"/>
</dbReference>
<dbReference type="GO" id="GO:0061630">
    <property type="term" value="F:ubiquitin protein ligase activity"/>
    <property type="evidence" value="ECO:0007669"/>
    <property type="project" value="InterPro"/>
</dbReference>
<name>A0A8K0K6Z6_LADFU</name>
<sequence>MAVNVPVNCKKCRKILFSHPDHPLLSIHGSIVNSESKNKKPCLEGQQQPLWYLDSENVPSWITSVIEEAGWTKGKLHCPVCHCRVGTFDFVSGGHCPCQLCVIPPVHLIKSKVDVFFHRGELQFEANVQVEDTLNLSKASS</sequence>
<dbReference type="PANTHER" id="PTHR46717:SF1">
    <property type="entry name" value="E3 UBIQUITIN-PROTEIN LIGASE RNF180"/>
    <property type="match status" value="1"/>
</dbReference>
<accession>A0A8K0K6Z6</accession>
<comment type="caution">
    <text evidence="1">The sequence shown here is derived from an EMBL/GenBank/DDBJ whole genome shotgun (WGS) entry which is preliminary data.</text>
</comment>
<keyword evidence="2" id="KW-1185">Reference proteome</keyword>
<dbReference type="PANTHER" id="PTHR46717">
    <property type="entry name" value="E3 UBIQUITIN-PROTEIN LIGASE RNF180"/>
    <property type="match status" value="1"/>
</dbReference>
<dbReference type="OrthoDB" id="2017893at2759"/>
<evidence type="ECO:0000313" key="2">
    <source>
        <dbReference type="Proteomes" id="UP000792457"/>
    </source>
</evidence>
<dbReference type="GO" id="GO:0000209">
    <property type="term" value="P:protein polyubiquitination"/>
    <property type="evidence" value="ECO:0007669"/>
    <property type="project" value="InterPro"/>
</dbReference>
<dbReference type="Proteomes" id="UP000792457">
    <property type="component" value="Unassembled WGS sequence"/>
</dbReference>
<reference evidence="1" key="1">
    <citation type="submission" date="2013-04" db="EMBL/GenBank/DDBJ databases">
        <authorList>
            <person name="Qu J."/>
            <person name="Murali S.C."/>
            <person name="Bandaranaike D."/>
            <person name="Bellair M."/>
            <person name="Blankenburg K."/>
            <person name="Chao H."/>
            <person name="Dinh H."/>
            <person name="Doddapaneni H."/>
            <person name="Downs B."/>
            <person name="Dugan-Rocha S."/>
            <person name="Elkadiri S."/>
            <person name="Gnanaolivu R.D."/>
            <person name="Hernandez B."/>
            <person name="Javaid M."/>
            <person name="Jayaseelan J.C."/>
            <person name="Lee S."/>
            <person name="Li M."/>
            <person name="Ming W."/>
            <person name="Munidasa M."/>
            <person name="Muniz J."/>
            <person name="Nguyen L."/>
            <person name="Ongeri F."/>
            <person name="Osuji N."/>
            <person name="Pu L.-L."/>
            <person name="Puazo M."/>
            <person name="Qu C."/>
            <person name="Quiroz J."/>
            <person name="Raj R."/>
            <person name="Weissenberger G."/>
            <person name="Xin Y."/>
            <person name="Zou X."/>
            <person name="Han Y."/>
            <person name="Richards S."/>
            <person name="Worley K."/>
            <person name="Muzny D."/>
            <person name="Gibbs R."/>
        </authorList>
    </citation>
    <scope>NUCLEOTIDE SEQUENCE</scope>
    <source>
        <strain evidence="1">Sampled in the wild</strain>
    </source>
</reference>
<proteinExistence type="predicted"/>
<dbReference type="AlphaFoldDB" id="A0A8K0K6Z6"/>
<dbReference type="GO" id="GO:0042428">
    <property type="term" value="P:serotonin metabolic process"/>
    <property type="evidence" value="ECO:0007669"/>
    <property type="project" value="TreeGrafter"/>
</dbReference>
<organism evidence="1 2">
    <name type="scientific">Ladona fulva</name>
    <name type="common">Scarce chaser dragonfly</name>
    <name type="synonym">Libellula fulva</name>
    <dbReference type="NCBI Taxonomy" id="123851"/>
    <lineage>
        <taxon>Eukaryota</taxon>
        <taxon>Metazoa</taxon>
        <taxon>Ecdysozoa</taxon>
        <taxon>Arthropoda</taxon>
        <taxon>Hexapoda</taxon>
        <taxon>Insecta</taxon>
        <taxon>Pterygota</taxon>
        <taxon>Palaeoptera</taxon>
        <taxon>Odonata</taxon>
        <taxon>Epiprocta</taxon>
        <taxon>Anisoptera</taxon>
        <taxon>Libelluloidea</taxon>
        <taxon>Libellulidae</taxon>
        <taxon>Ladona</taxon>
    </lineage>
</organism>
<dbReference type="GO" id="GO:0042415">
    <property type="term" value="P:norepinephrine metabolic process"/>
    <property type="evidence" value="ECO:0007669"/>
    <property type="project" value="TreeGrafter"/>
</dbReference>
<protein>
    <submittedName>
        <fullName evidence="1">Uncharacterized protein</fullName>
    </submittedName>
</protein>
<dbReference type="GO" id="GO:0005789">
    <property type="term" value="C:endoplasmic reticulum membrane"/>
    <property type="evidence" value="ECO:0007669"/>
    <property type="project" value="TreeGrafter"/>
</dbReference>
<dbReference type="GO" id="GO:0032436">
    <property type="term" value="P:positive regulation of proteasomal ubiquitin-dependent protein catabolic process"/>
    <property type="evidence" value="ECO:0007669"/>
    <property type="project" value="TreeGrafter"/>
</dbReference>
<gene>
    <name evidence="1" type="ORF">J437_LFUL007598</name>
</gene>